<dbReference type="Proteomes" id="UP001066276">
    <property type="component" value="Chromosome 3_2"/>
</dbReference>
<comment type="caution">
    <text evidence="2">The sequence shown here is derived from an EMBL/GenBank/DDBJ whole genome shotgun (WGS) entry which is preliminary data.</text>
</comment>
<evidence type="ECO:0000313" key="3">
    <source>
        <dbReference type="Proteomes" id="UP001066276"/>
    </source>
</evidence>
<evidence type="ECO:0000256" key="1">
    <source>
        <dbReference type="SAM" id="MobiDB-lite"/>
    </source>
</evidence>
<reference evidence="2" key="1">
    <citation type="journal article" date="2022" name="bioRxiv">
        <title>Sequencing and chromosome-scale assembly of the giantPleurodeles waltlgenome.</title>
        <authorList>
            <person name="Brown T."/>
            <person name="Elewa A."/>
            <person name="Iarovenko S."/>
            <person name="Subramanian E."/>
            <person name="Araus A.J."/>
            <person name="Petzold A."/>
            <person name="Susuki M."/>
            <person name="Suzuki K.-i.T."/>
            <person name="Hayashi T."/>
            <person name="Toyoda A."/>
            <person name="Oliveira C."/>
            <person name="Osipova E."/>
            <person name="Leigh N.D."/>
            <person name="Simon A."/>
            <person name="Yun M.H."/>
        </authorList>
    </citation>
    <scope>NUCLEOTIDE SEQUENCE</scope>
    <source>
        <strain evidence="2">20211129_DDA</strain>
        <tissue evidence="2">Liver</tissue>
    </source>
</reference>
<accession>A0AAV7TYW0</accession>
<dbReference type="AlphaFoldDB" id="A0AAV7TYW0"/>
<proteinExistence type="predicted"/>
<feature type="region of interest" description="Disordered" evidence="1">
    <location>
        <begin position="110"/>
        <end position="150"/>
    </location>
</feature>
<sequence>MAECDGPAPVWQASAMALLDCVGGRAEERLNWGWICPGTPSRQPGADQQIELRPQDGEHVGLRPLSLRLLRALCSIPEDWREARLGQRAARDPCWRPWLRIGVRGSFGEDSRSAGLLGPRPRRRPTRSPCGAADRPLDRAPERGSVAVPEAVSRQIRPLGRRRRCAPASGHISVRRRRAGLARCGAAPHLPMPAGASVFINPRAVFLMLVTAPQLPRSLGGGAPDVLLCPEAWGCCGLPGGGLSAQCPATVV</sequence>
<protein>
    <submittedName>
        <fullName evidence="2">Uncharacterized protein</fullName>
    </submittedName>
</protein>
<organism evidence="2 3">
    <name type="scientific">Pleurodeles waltl</name>
    <name type="common">Iberian ribbed newt</name>
    <dbReference type="NCBI Taxonomy" id="8319"/>
    <lineage>
        <taxon>Eukaryota</taxon>
        <taxon>Metazoa</taxon>
        <taxon>Chordata</taxon>
        <taxon>Craniata</taxon>
        <taxon>Vertebrata</taxon>
        <taxon>Euteleostomi</taxon>
        <taxon>Amphibia</taxon>
        <taxon>Batrachia</taxon>
        <taxon>Caudata</taxon>
        <taxon>Salamandroidea</taxon>
        <taxon>Salamandridae</taxon>
        <taxon>Pleurodelinae</taxon>
        <taxon>Pleurodeles</taxon>
    </lineage>
</organism>
<name>A0AAV7TYW0_PLEWA</name>
<keyword evidence="3" id="KW-1185">Reference proteome</keyword>
<evidence type="ECO:0000313" key="2">
    <source>
        <dbReference type="EMBL" id="KAJ1180803.1"/>
    </source>
</evidence>
<gene>
    <name evidence="2" type="ORF">NDU88_006019</name>
</gene>
<dbReference type="EMBL" id="JANPWB010000006">
    <property type="protein sequence ID" value="KAJ1180803.1"/>
    <property type="molecule type" value="Genomic_DNA"/>
</dbReference>